<keyword evidence="1" id="KW-0472">Membrane</keyword>
<comment type="caution">
    <text evidence="2">The sequence shown here is derived from an EMBL/GenBank/DDBJ whole genome shotgun (WGS) entry which is preliminary data.</text>
</comment>
<protein>
    <submittedName>
        <fullName evidence="2">Uncharacterized protein</fullName>
    </submittedName>
</protein>
<proteinExistence type="predicted"/>
<keyword evidence="1" id="KW-0812">Transmembrane</keyword>
<sequence length="51" mass="6154">MCSSFFIKNDQIYYNFFVILVYEVFGTFEGGVTAWQQNIQFRMRLLIMNVM</sequence>
<feature type="transmembrane region" description="Helical" evidence="1">
    <location>
        <begin position="12"/>
        <end position="35"/>
    </location>
</feature>
<evidence type="ECO:0000313" key="2">
    <source>
        <dbReference type="EMBL" id="GMA71026.1"/>
    </source>
</evidence>
<evidence type="ECO:0000313" key="3">
    <source>
        <dbReference type="Proteomes" id="UP001157039"/>
    </source>
</evidence>
<evidence type="ECO:0000256" key="1">
    <source>
        <dbReference type="SAM" id="Phobius"/>
    </source>
</evidence>
<dbReference type="Proteomes" id="UP001157039">
    <property type="component" value="Unassembled WGS sequence"/>
</dbReference>
<reference evidence="2 3" key="1">
    <citation type="journal article" date="2014" name="Int. J. Syst. Evol. Microbiol.">
        <title>Complete genome sequence of Corynebacterium casei LMG S-19264T (=DSM 44701T), isolated from a smear-ripened cheese.</title>
        <authorList>
            <consortium name="US DOE Joint Genome Institute (JGI-PGF)"/>
            <person name="Walter F."/>
            <person name="Albersmeier A."/>
            <person name="Kalinowski J."/>
            <person name="Ruckert C."/>
        </authorList>
    </citation>
    <scope>NUCLEOTIDE SEQUENCE [LARGE SCALE GENOMIC DNA]</scope>
    <source>
        <strain evidence="2 3">NBRC 114545</strain>
    </source>
</reference>
<keyword evidence="1" id="KW-1133">Transmembrane helix</keyword>
<dbReference type="EMBL" id="BSUW01000001">
    <property type="protein sequence ID" value="GMA71026.1"/>
    <property type="molecule type" value="Genomic_DNA"/>
</dbReference>
<accession>A0AA37XJC0</accession>
<name>A0AA37XJC0_9ENTE</name>
<organism evidence="2 3">
    <name type="scientific">Tetragenococcus osmophilus</name>
    <dbReference type="NCBI Taxonomy" id="526944"/>
    <lineage>
        <taxon>Bacteria</taxon>
        <taxon>Bacillati</taxon>
        <taxon>Bacillota</taxon>
        <taxon>Bacilli</taxon>
        <taxon>Lactobacillales</taxon>
        <taxon>Enterococcaceae</taxon>
        <taxon>Tetragenococcus</taxon>
    </lineage>
</organism>
<gene>
    <name evidence="2" type="ORF">GCM10025885_00750</name>
</gene>
<dbReference type="AlphaFoldDB" id="A0AA37XJC0"/>